<dbReference type="AlphaFoldDB" id="A0A840A5M7"/>
<keyword evidence="1" id="KW-0805">Transcription regulation</keyword>
<gene>
    <name evidence="6" type="ORF">GGQ61_003273</name>
</gene>
<dbReference type="InterPro" id="IPR050109">
    <property type="entry name" value="HTH-type_TetR-like_transc_reg"/>
</dbReference>
<name>A0A840A5M7_9CAUL</name>
<dbReference type="GO" id="GO:0003700">
    <property type="term" value="F:DNA-binding transcription factor activity"/>
    <property type="evidence" value="ECO:0007669"/>
    <property type="project" value="TreeGrafter"/>
</dbReference>
<reference evidence="6 7" key="1">
    <citation type="submission" date="2020-08" db="EMBL/GenBank/DDBJ databases">
        <title>Genomic Encyclopedia of Type Strains, Phase IV (KMG-IV): sequencing the most valuable type-strain genomes for metagenomic binning, comparative biology and taxonomic classification.</title>
        <authorList>
            <person name="Goeker M."/>
        </authorList>
    </citation>
    <scope>NUCLEOTIDE SEQUENCE [LARGE SCALE GENOMIC DNA]</scope>
    <source>
        <strain evidence="6 7">DSM 21793</strain>
    </source>
</reference>
<dbReference type="Gene3D" id="1.10.357.10">
    <property type="entry name" value="Tetracycline Repressor, domain 2"/>
    <property type="match status" value="1"/>
</dbReference>
<dbReference type="PANTHER" id="PTHR30055:SF234">
    <property type="entry name" value="HTH-TYPE TRANSCRIPTIONAL REGULATOR BETI"/>
    <property type="match status" value="1"/>
</dbReference>
<evidence type="ECO:0000256" key="2">
    <source>
        <dbReference type="ARBA" id="ARBA00023125"/>
    </source>
</evidence>
<dbReference type="Pfam" id="PF21351">
    <property type="entry name" value="TetR_C_41"/>
    <property type="match status" value="1"/>
</dbReference>
<proteinExistence type="predicted"/>
<keyword evidence="7" id="KW-1185">Reference proteome</keyword>
<protein>
    <submittedName>
        <fullName evidence="6">AcrR family transcriptional regulator</fullName>
    </submittedName>
</protein>
<dbReference type="RefSeq" id="WP_183775087.1">
    <property type="nucleotide sequence ID" value="NZ_JACIDK010000005.1"/>
</dbReference>
<keyword evidence="3" id="KW-0804">Transcription</keyword>
<dbReference type="InterPro" id="IPR049484">
    <property type="entry name" value="Rv0078-like_C"/>
</dbReference>
<dbReference type="GO" id="GO:0000976">
    <property type="term" value="F:transcription cis-regulatory region binding"/>
    <property type="evidence" value="ECO:0007669"/>
    <property type="project" value="TreeGrafter"/>
</dbReference>
<accession>A0A840A5M7</accession>
<evidence type="ECO:0000256" key="1">
    <source>
        <dbReference type="ARBA" id="ARBA00023015"/>
    </source>
</evidence>
<dbReference type="Proteomes" id="UP000530564">
    <property type="component" value="Unassembled WGS sequence"/>
</dbReference>
<dbReference type="Pfam" id="PF00440">
    <property type="entry name" value="TetR_N"/>
    <property type="match status" value="1"/>
</dbReference>
<sequence>MSVKAAKAAATRGKLVAVARDLFAAQGYAGTGTEAILAAAGVTRGALYHHFADKQALFAAVCEQLHGEAELAIETDADAQASAFDGLLAGCLTFLDFMAGPQARRILILDAPSVLGWEAWNEMDRRHGFGLLVEGVRAAVEADELQGDPETLAVMINGALNYGVVWAGHGEGPEALARLKSSFVETMARLRR</sequence>
<organism evidence="6 7">
    <name type="scientific">Phenylobacterium haematophilum</name>
    <dbReference type="NCBI Taxonomy" id="98513"/>
    <lineage>
        <taxon>Bacteria</taxon>
        <taxon>Pseudomonadati</taxon>
        <taxon>Pseudomonadota</taxon>
        <taxon>Alphaproteobacteria</taxon>
        <taxon>Caulobacterales</taxon>
        <taxon>Caulobacteraceae</taxon>
        <taxon>Phenylobacterium</taxon>
    </lineage>
</organism>
<comment type="caution">
    <text evidence="6">The sequence shown here is derived from an EMBL/GenBank/DDBJ whole genome shotgun (WGS) entry which is preliminary data.</text>
</comment>
<dbReference type="InterPro" id="IPR001647">
    <property type="entry name" value="HTH_TetR"/>
</dbReference>
<feature type="domain" description="HTH tetR-type" evidence="5">
    <location>
        <begin position="9"/>
        <end position="69"/>
    </location>
</feature>
<keyword evidence="2 4" id="KW-0238">DNA-binding</keyword>
<dbReference type="InterPro" id="IPR009057">
    <property type="entry name" value="Homeodomain-like_sf"/>
</dbReference>
<evidence type="ECO:0000256" key="3">
    <source>
        <dbReference type="ARBA" id="ARBA00023163"/>
    </source>
</evidence>
<evidence type="ECO:0000256" key="4">
    <source>
        <dbReference type="PROSITE-ProRule" id="PRU00335"/>
    </source>
</evidence>
<dbReference type="PROSITE" id="PS50977">
    <property type="entry name" value="HTH_TETR_2"/>
    <property type="match status" value="1"/>
</dbReference>
<dbReference type="PRINTS" id="PR00455">
    <property type="entry name" value="HTHTETR"/>
</dbReference>
<dbReference type="EMBL" id="JACIDK010000005">
    <property type="protein sequence ID" value="MBB3892537.1"/>
    <property type="molecule type" value="Genomic_DNA"/>
</dbReference>
<feature type="DNA-binding region" description="H-T-H motif" evidence="4">
    <location>
        <begin position="32"/>
        <end position="51"/>
    </location>
</feature>
<evidence type="ECO:0000313" key="6">
    <source>
        <dbReference type="EMBL" id="MBB3892537.1"/>
    </source>
</evidence>
<dbReference type="PANTHER" id="PTHR30055">
    <property type="entry name" value="HTH-TYPE TRANSCRIPTIONAL REGULATOR RUTR"/>
    <property type="match status" value="1"/>
</dbReference>
<evidence type="ECO:0000313" key="7">
    <source>
        <dbReference type="Proteomes" id="UP000530564"/>
    </source>
</evidence>
<evidence type="ECO:0000259" key="5">
    <source>
        <dbReference type="PROSITE" id="PS50977"/>
    </source>
</evidence>
<dbReference type="SUPFAM" id="SSF46689">
    <property type="entry name" value="Homeodomain-like"/>
    <property type="match status" value="1"/>
</dbReference>